<evidence type="ECO:0000313" key="3">
    <source>
        <dbReference type="EMBL" id="TLQ41991.1"/>
    </source>
</evidence>
<feature type="transmembrane region" description="Helical" evidence="2">
    <location>
        <begin position="217"/>
        <end position="239"/>
    </location>
</feature>
<feature type="transmembrane region" description="Helical" evidence="2">
    <location>
        <begin position="155"/>
        <end position="177"/>
    </location>
</feature>
<keyword evidence="2" id="KW-0812">Transmembrane</keyword>
<dbReference type="InterPro" id="IPR033458">
    <property type="entry name" value="DUF5134"/>
</dbReference>
<accession>A0A5R9DWH2</accession>
<organism evidence="3 4">
    <name type="scientific">Streptomyces marianii</name>
    <dbReference type="NCBI Taxonomy" id="1817406"/>
    <lineage>
        <taxon>Bacteria</taxon>
        <taxon>Bacillati</taxon>
        <taxon>Actinomycetota</taxon>
        <taxon>Actinomycetes</taxon>
        <taxon>Kitasatosporales</taxon>
        <taxon>Streptomycetaceae</taxon>
        <taxon>Streptomyces</taxon>
    </lineage>
</organism>
<feature type="compositionally biased region" description="Basic residues" evidence="1">
    <location>
        <begin position="368"/>
        <end position="378"/>
    </location>
</feature>
<dbReference type="Proteomes" id="UP000305921">
    <property type="component" value="Unassembled WGS sequence"/>
</dbReference>
<protein>
    <submittedName>
        <fullName evidence="3">DUF5134 domain-containing protein</fullName>
    </submittedName>
</protein>
<evidence type="ECO:0000313" key="4">
    <source>
        <dbReference type="Proteomes" id="UP000305921"/>
    </source>
</evidence>
<dbReference type="SUPFAM" id="SSF54637">
    <property type="entry name" value="Thioesterase/thiol ester dehydrase-isomerase"/>
    <property type="match status" value="1"/>
</dbReference>
<keyword evidence="4" id="KW-1185">Reference proteome</keyword>
<keyword evidence="2" id="KW-0472">Membrane</keyword>
<dbReference type="InterPro" id="IPR029069">
    <property type="entry name" value="HotDog_dom_sf"/>
</dbReference>
<proteinExistence type="predicted"/>
<name>A0A5R9DWH2_9ACTN</name>
<feature type="transmembrane region" description="Helical" evidence="2">
    <location>
        <begin position="380"/>
        <end position="406"/>
    </location>
</feature>
<gene>
    <name evidence="3" type="ORF">FEF34_00715</name>
</gene>
<dbReference type="EMBL" id="VAWE01000001">
    <property type="protein sequence ID" value="TLQ41991.1"/>
    <property type="molecule type" value="Genomic_DNA"/>
</dbReference>
<dbReference type="AlphaFoldDB" id="A0A5R9DWH2"/>
<dbReference type="OrthoDB" id="4327823at2"/>
<comment type="caution">
    <text evidence="3">The sequence shown here is derived from an EMBL/GenBank/DDBJ whole genome shotgun (WGS) entry which is preliminary data.</text>
</comment>
<evidence type="ECO:0000256" key="2">
    <source>
        <dbReference type="SAM" id="Phobius"/>
    </source>
</evidence>
<feature type="transmembrane region" description="Helical" evidence="2">
    <location>
        <begin position="329"/>
        <end position="350"/>
    </location>
</feature>
<dbReference type="Pfam" id="PF17197">
    <property type="entry name" value="DUF5134"/>
    <property type="match status" value="1"/>
</dbReference>
<dbReference type="Gene3D" id="3.10.129.10">
    <property type="entry name" value="Hotdog Thioesterase"/>
    <property type="match status" value="1"/>
</dbReference>
<keyword evidence="2" id="KW-1133">Transmembrane helix</keyword>
<reference evidence="3 4" key="1">
    <citation type="submission" date="2019-05" db="EMBL/GenBank/DDBJ databases">
        <title>Streptomyces marianii sp. nov., a novel marine actinomycete from southern coast of India.</title>
        <authorList>
            <person name="Iniyan A.M."/>
            <person name="Wink J."/>
            <person name="Ramprasad E."/>
            <person name="Ramana C.V."/>
            <person name="Bunk B."/>
            <person name="Sproer C."/>
            <person name="Joseph F.-J.R.S."/>
            <person name="Vincent S.G.P."/>
        </authorList>
    </citation>
    <scope>NUCLEOTIDE SEQUENCE [LARGE SCALE GENOMIC DNA]</scope>
    <source>
        <strain evidence="3 4">ICN19</strain>
    </source>
</reference>
<sequence>MRVHFWIGRTGRTSHTYEFRILSADRPTVYATGKRVQVNLDPQARRRWPCRWSYLCEIRRAGPFEPCSALRASQSWSCCDAGRDRLLPWVRGFALLSQLRIHYVPSGIAEVGEGAVSCRSPRRTRCPERVHRRVAMRGSRRCRGEQRVRSRGGKVAGLMLGWTLAVVAAAVTAGSLLRVALADGLGRYEAAAEGTMAAGMAVMSAPPTAGVYGEQGMWWAAVFAAFGLGGIAVCVHHWVRGGWRHLRHGAHHVIGSAAMVLMTLAMPGAMPGTSFGPALALAGSSAHGMANMGSMHGGAAVGSIHDMPGMEGMDDYAMSAVTGSTGAAIAWRGAFGLLALYFLVSMVLAVRARLRGAGRPVPSAGGKGPRHRRPRRSRMGLSAPNAALAGHIGMGGSMATMLLMMAA</sequence>
<evidence type="ECO:0000256" key="1">
    <source>
        <dbReference type="SAM" id="MobiDB-lite"/>
    </source>
</evidence>
<feature type="region of interest" description="Disordered" evidence="1">
    <location>
        <begin position="358"/>
        <end position="381"/>
    </location>
</feature>